<keyword evidence="4" id="KW-1185">Reference proteome</keyword>
<dbReference type="SUPFAM" id="SSF47353">
    <property type="entry name" value="Retrovirus capsid dimerization domain-like"/>
    <property type="match status" value="1"/>
</dbReference>
<feature type="domain" description="SCAN box" evidence="2">
    <location>
        <begin position="44"/>
        <end position="108"/>
    </location>
</feature>
<dbReference type="Proteomes" id="UP000694548">
    <property type="component" value="Unassembled WGS sequence"/>
</dbReference>
<dbReference type="AlphaFoldDB" id="A0A8C6LKW5"/>
<evidence type="ECO:0000313" key="4">
    <source>
        <dbReference type="Proteomes" id="UP000694548"/>
    </source>
</evidence>
<proteinExistence type="predicted"/>
<dbReference type="SMART" id="SM00431">
    <property type="entry name" value="SCAN"/>
    <property type="match status" value="1"/>
</dbReference>
<evidence type="ECO:0000256" key="1">
    <source>
        <dbReference type="ARBA" id="ARBA00023242"/>
    </source>
</evidence>
<sequence length="123" mass="15008">HPKCQNMKPNLRALDTLRSEDSSEYIRVKEAILTKYEINDEVYQQRFREPGVRGSEMPREFCNHLKDLYVKWLHPERRRKEEIGEILILEQFYRSLPSEIRVWVRGENSCWKLKWMENQQLPC</sequence>
<dbReference type="Pfam" id="PF02023">
    <property type="entry name" value="SCAN"/>
    <property type="match status" value="1"/>
</dbReference>
<accession>A0A8C6LKW5</accession>
<evidence type="ECO:0000313" key="3">
    <source>
        <dbReference type="Ensembl" id="ENSNFUP00015020489.1"/>
    </source>
</evidence>
<reference evidence="3" key="2">
    <citation type="submission" date="2025-09" db="UniProtKB">
        <authorList>
            <consortium name="Ensembl"/>
        </authorList>
    </citation>
    <scope>IDENTIFICATION</scope>
</reference>
<dbReference type="GeneTree" id="ENSGT01120000272011"/>
<organism evidence="3 4">
    <name type="scientific">Nothobranchius furzeri</name>
    <name type="common">Turquoise killifish</name>
    <dbReference type="NCBI Taxonomy" id="105023"/>
    <lineage>
        <taxon>Eukaryota</taxon>
        <taxon>Metazoa</taxon>
        <taxon>Chordata</taxon>
        <taxon>Craniata</taxon>
        <taxon>Vertebrata</taxon>
        <taxon>Euteleostomi</taxon>
        <taxon>Actinopterygii</taxon>
        <taxon>Neopterygii</taxon>
        <taxon>Teleostei</taxon>
        <taxon>Neoteleostei</taxon>
        <taxon>Acanthomorphata</taxon>
        <taxon>Ovalentaria</taxon>
        <taxon>Atherinomorphae</taxon>
        <taxon>Cyprinodontiformes</taxon>
        <taxon>Nothobranchiidae</taxon>
        <taxon>Nothobranchius</taxon>
    </lineage>
</organism>
<dbReference type="InterPro" id="IPR003309">
    <property type="entry name" value="SCAN_dom"/>
</dbReference>
<name>A0A8C6LKW5_NOTFU</name>
<reference evidence="3" key="1">
    <citation type="submission" date="2025-08" db="UniProtKB">
        <authorList>
            <consortium name="Ensembl"/>
        </authorList>
    </citation>
    <scope>IDENTIFICATION</scope>
</reference>
<dbReference type="Gene3D" id="1.10.4020.10">
    <property type="entry name" value="DNA breaking-rejoining enzymes"/>
    <property type="match status" value="1"/>
</dbReference>
<dbReference type="PROSITE" id="PS50804">
    <property type="entry name" value="SCAN_BOX"/>
    <property type="match status" value="1"/>
</dbReference>
<dbReference type="PANTHER" id="PTHR45935:SF15">
    <property type="entry name" value="SCAN BOX DOMAIN-CONTAINING PROTEIN"/>
    <property type="match status" value="1"/>
</dbReference>
<keyword evidence="1" id="KW-0539">Nucleus</keyword>
<protein>
    <recommendedName>
        <fullName evidence="2">SCAN box domain-containing protein</fullName>
    </recommendedName>
</protein>
<dbReference type="InterPro" id="IPR038269">
    <property type="entry name" value="SCAN_sf"/>
</dbReference>
<dbReference type="PANTHER" id="PTHR45935">
    <property type="entry name" value="PROTEIN ZBED8-RELATED"/>
    <property type="match status" value="1"/>
</dbReference>
<dbReference type="InterPro" id="IPR050916">
    <property type="entry name" value="SCAN-C2H2_zinc_finger"/>
</dbReference>
<dbReference type="Ensembl" id="ENSNFUT00015021455.1">
    <property type="protein sequence ID" value="ENSNFUP00015020489.1"/>
    <property type="gene ID" value="ENSNFUG00015009952.1"/>
</dbReference>
<evidence type="ECO:0000259" key="2">
    <source>
        <dbReference type="PROSITE" id="PS50804"/>
    </source>
</evidence>